<comment type="subcellular location">
    <subcellularLocation>
        <location evidence="1">Cell membrane</location>
        <topology evidence="1">Multi-pass membrane protein</topology>
    </subcellularLocation>
</comment>
<comment type="caution">
    <text evidence="12">The sequence shown here is derived from an EMBL/GenBank/DDBJ whole genome shotgun (WGS) entry which is preliminary data.</text>
</comment>
<feature type="transmembrane region" description="Helical" evidence="11">
    <location>
        <begin position="302"/>
        <end position="323"/>
    </location>
</feature>
<reference evidence="12 13" key="1">
    <citation type="submission" date="2024-05" db="EMBL/GenBank/DDBJ databases">
        <authorList>
            <consortium name="Candidatus Magnetaquicoccaceae bacterium FCR-1 genome sequencing consortium"/>
            <person name="Shimoshige H."/>
            <person name="Shimamura S."/>
            <person name="Taoka A."/>
            <person name="Kobayashi H."/>
            <person name="Maekawa T."/>
        </authorList>
    </citation>
    <scope>NUCLEOTIDE SEQUENCE [LARGE SCALE GENOMIC DNA]</scope>
    <source>
        <strain evidence="12 13">FCR-1</strain>
    </source>
</reference>
<dbReference type="RefSeq" id="WP_420905435.1">
    <property type="nucleotide sequence ID" value="NZ_BAAFGK010000004.1"/>
</dbReference>
<keyword evidence="3" id="KW-0813">Transport</keyword>
<dbReference type="Proteomes" id="UP001628193">
    <property type="component" value="Unassembled WGS sequence"/>
</dbReference>
<keyword evidence="7" id="KW-0862">Zinc</keyword>
<proteinExistence type="inferred from homology"/>
<evidence type="ECO:0000256" key="4">
    <source>
        <dbReference type="ARBA" id="ARBA00022475"/>
    </source>
</evidence>
<sequence length="332" mass="38146">MSSEAGSIYAYQIDKQGKAQAIGWHEIRVWKPENGYFWLVSRPEGEETRRWLQNESGLDPQVVATLLNDDNRPQTTFTAEGTLITLRAVNQSRVNEDDDDLIGVNIWVDQTRIIVIRMKKILACDDVRNELKEGQIPRDTGELFSRLMDRIMTRLGPFTSRIDHELDLLEDRILLAAKIGTTQQELSVMRHRIITARRYLMPQHGVLSSLYGDRAFWLSDLCKRQLREANSHINRAIEDINSCREHAALLQDEIMARLDRNMNRTMKIIAVFTAFLLPMNAVTSLLGTNIEGIPGQAGTNTPYGFLFECIGLFALMVLCYLVFKRLKWFEED</sequence>
<evidence type="ECO:0000256" key="3">
    <source>
        <dbReference type="ARBA" id="ARBA00022448"/>
    </source>
</evidence>
<evidence type="ECO:0000256" key="10">
    <source>
        <dbReference type="ARBA" id="ARBA00023136"/>
    </source>
</evidence>
<evidence type="ECO:0000256" key="11">
    <source>
        <dbReference type="SAM" id="Phobius"/>
    </source>
</evidence>
<accession>A0ABQ0CA38</accession>
<dbReference type="PANTHER" id="PTHR46494:SF3">
    <property type="entry name" value="ZINC TRANSPORT PROTEIN ZNTB"/>
    <property type="match status" value="1"/>
</dbReference>
<keyword evidence="13" id="KW-1185">Reference proteome</keyword>
<comment type="similarity">
    <text evidence="2">Belongs to the CorA metal ion transporter (MIT) (TC 1.A.35) family.</text>
</comment>
<evidence type="ECO:0000313" key="12">
    <source>
        <dbReference type="EMBL" id="GAB0057742.1"/>
    </source>
</evidence>
<dbReference type="InterPro" id="IPR045861">
    <property type="entry name" value="CorA_cytoplasmic_dom"/>
</dbReference>
<name>A0ABQ0CA38_9PROT</name>
<keyword evidence="8 11" id="KW-1133">Transmembrane helix</keyword>
<dbReference type="InterPro" id="IPR045863">
    <property type="entry name" value="CorA_TM1_TM2"/>
</dbReference>
<dbReference type="SUPFAM" id="SSF144083">
    <property type="entry name" value="Magnesium transport protein CorA, transmembrane region"/>
    <property type="match status" value="1"/>
</dbReference>
<dbReference type="EMBL" id="BAAFGK010000004">
    <property type="protein sequence ID" value="GAB0057742.1"/>
    <property type="molecule type" value="Genomic_DNA"/>
</dbReference>
<dbReference type="Gene3D" id="3.30.460.20">
    <property type="entry name" value="CorA soluble domain-like"/>
    <property type="match status" value="1"/>
</dbReference>
<keyword evidence="4" id="KW-1003">Cell membrane</keyword>
<evidence type="ECO:0000256" key="9">
    <source>
        <dbReference type="ARBA" id="ARBA00023065"/>
    </source>
</evidence>
<dbReference type="InterPro" id="IPR002523">
    <property type="entry name" value="MgTranspt_CorA/ZnTranspt_ZntB"/>
</dbReference>
<dbReference type="PANTHER" id="PTHR46494">
    <property type="entry name" value="CORA FAMILY METAL ION TRANSPORTER (EUROFUNG)"/>
    <property type="match status" value="1"/>
</dbReference>
<evidence type="ECO:0000256" key="2">
    <source>
        <dbReference type="ARBA" id="ARBA00009765"/>
    </source>
</evidence>
<evidence type="ECO:0000256" key="5">
    <source>
        <dbReference type="ARBA" id="ARBA00022519"/>
    </source>
</evidence>
<evidence type="ECO:0000256" key="1">
    <source>
        <dbReference type="ARBA" id="ARBA00004651"/>
    </source>
</evidence>
<evidence type="ECO:0000256" key="7">
    <source>
        <dbReference type="ARBA" id="ARBA00022833"/>
    </source>
</evidence>
<keyword evidence="6 11" id="KW-0812">Transmembrane</keyword>
<keyword evidence="5" id="KW-0997">Cell inner membrane</keyword>
<keyword evidence="10 11" id="KW-0472">Membrane</keyword>
<dbReference type="SUPFAM" id="SSF143865">
    <property type="entry name" value="CorA soluble domain-like"/>
    <property type="match status" value="1"/>
</dbReference>
<reference evidence="12 13" key="2">
    <citation type="submission" date="2024-09" db="EMBL/GenBank/DDBJ databases">
        <title>Draft genome sequence of Candidatus Magnetaquicoccaceae bacterium FCR-1.</title>
        <authorList>
            <person name="Shimoshige H."/>
            <person name="Shimamura S."/>
            <person name="Taoka A."/>
            <person name="Kobayashi H."/>
            <person name="Maekawa T."/>
        </authorList>
    </citation>
    <scope>NUCLEOTIDE SEQUENCE [LARGE SCALE GENOMIC DNA]</scope>
    <source>
        <strain evidence="12 13">FCR-1</strain>
    </source>
</reference>
<evidence type="ECO:0000256" key="6">
    <source>
        <dbReference type="ARBA" id="ARBA00022692"/>
    </source>
</evidence>
<protein>
    <submittedName>
        <fullName evidence="12">Zinc transport protein ZntB</fullName>
    </submittedName>
</protein>
<dbReference type="Gene3D" id="1.20.58.340">
    <property type="entry name" value="Magnesium transport protein CorA, transmembrane region"/>
    <property type="match status" value="2"/>
</dbReference>
<feature type="transmembrane region" description="Helical" evidence="11">
    <location>
        <begin position="268"/>
        <end position="290"/>
    </location>
</feature>
<evidence type="ECO:0000256" key="8">
    <source>
        <dbReference type="ARBA" id="ARBA00022989"/>
    </source>
</evidence>
<gene>
    <name evidence="12" type="primary">zntB_2</name>
    <name evidence="12" type="ORF">SIID45300_02074</name>
</gene>
<evidence type="ECO:0000313" key="13">
    <source>
        <dbReference type="Proteomes" id="UP001628193"/>
    </source>
</evidence>
<keyword evidence="9" id="KW-0406">Ion transport</keyword>
<organism evidence="12 13">
    <name type="scientific">Candidatus Magnetaquiglobus chichijimensis</name>
    <dbReference type="NCBI Taxonomy" id="3141448"/>
    <lineage>
        <taxon>Bacteria</taxon>
        <taxon>Pseudomonadati</taxon>
        <taxon>Pseudomonadota</taxon>
        <taxon>Magnetococcia</taxon>
        <taxon>Magnetococcales</taxon>
        <taxon>Candidatus Magnetaquicoccaceae</taxon>
        <taxon>Candidatus Magnetaquiglobus</taxon>
    </lineage>
</organism>
<dbReference type="Pfam" id="PF01544">
    <property type="entry name" value="CorA"/>
    <property type="match status" value="1"/>
</dbReference>